<dbReference type="InterPro" id="IPR025971">
    <property type="entry name" value="LppP/LprE"/>
</dbReference>
<keyword evidence="5 8" id="KW-0449">Lipoprotein</keyword>
<feature type="compositionally biased region" description="Low complexity" evidence="6">
    <location>
        <begin position="26"/>
        <end position="66"/>
    </location>
</feature>
<evidence type="ECO:0000313" key="8">
    <source>
        <dbReference type="EMBL" id="MFI2472315.1"/>
    </source>
</evidence>
<proteinExistence type="predicted"/>
<evidence type="ECO:0000256" key="2">
    <source>
        <dbReference type="ARBA" id="ARBA00022729"/>
    </source>
</evidence>
<feature type="region of interest" description="Disordered" evidence="6">
    <location>
        <begin position="20"/>
        <end position="103"/>
    </location>
</feature>
<evidence type="ECO:0000256" key="1">
    <source>
        <dbReference type="ARBA" id="ARBA00022475"/>
    </source>
</evidence>
<evidence type="ECO:0000256" key="5">
    <source>
        <dbReference type="ARBA" id="ARBA00023288"/>
    </source>
</evidence>
<gene>
    <name evidence="8" type="ORF">ACH49W_02965</name>
</gene>
<dbReference type="PROSITE" id="PS51257">
    <property type="entry name" value="PROKAR_LIPOPROTEIN"/>
    <property type="match status" value="1"/>
</dbReference>
<sequence length="236" mass="23439">MNHMVRLAALVAAAAALTAGCGSDDSTQPTPTSQRTTTVAAPTSAPGGTTAPAGPQQTAPGDAAPPSVVAPGTNPPPTVTHTAPQPNTTTPGTVTAPDNGISGPGRCIDLASPGVRSAVAGLGEGWVAEHASADQPGSCGQLLWVSAAGGASAGAPIHVLFFHDGKYLGTATSEPYAFTYVAGSNGNSVTVQYKWLVADEPFAAPQGGPVSITFTWTGSGVAMSQPLPEEVTHPHR</sequence>
<dbReference type="Proteomes" id="UP001611415">
    <property type="component" value="Unassembled WGS sequence"/>
</dbReference>
<feature type="signal peptide" evidence="7">
    <location>
        <begin position="1"/>
        <end position="18"/>
    </location>
</feature>
<accession>A0ABW7WU05</accession>
<organism evidence="8 9">
    <name type="scientific">Nocardia xishanensis</name>
    <dbReference type="NCBI Taxonomy" id="238964"/>
    <lineage>
        <taxon>Bacteria</taxon>
        <taxon>Bacillati</taxon>
        <taxon>Actinomycetota</taxon>
        <taxon>Actinomycetes</taxon>
        <taxon>Mycobacteriales</taxon>
        <taxon>Nocardiaceae</taxon>
        <taxon>Nocardia</taxon>
    </lineage>
</organism>
<keyword evidence="1" id="KW-1003">Cell membrane</keyword>
<dbReference type="RefSeq" id="WP_364818923.1">
    <property type="nucleotide sequence ID" value="NZ_JBFAYM010000002.1"/>
</dbReference>
<protein>
    <submittedName>
        <fullName evidence="8">LppP/LprE family lipoprotein</fullName>
    </submittedName>
</protein>
<evidence type="ECO:0000256" key="6">
    <source>
        <dbReference type="SAM" id="MobiDB-lite"/>
    </source>
</evidence>
<dbReference type="EMBL" id="JBIRYO010000001">
    <property type="protein sequence ID" value="MFI2472315.1"/>
    <property type="molecule type" value="Genomic_DNA"/>
</dbReference>
<keyword evidence="2 7" id="KW-0732">Signal</keyword>
<evidence type="ECO:0000256" key="4">
    <source>
        <dbReference type="ARBA" id="ARBA00023139"/>
    </source>
</evidence>
<keyword evidence="3" id="KW-0472">Membrane</keyword>
<name>A0ABW7WU05_9NOCA</name>
<keyword evidence="9" id="KW-1185">Reference proteome</keyword>
<evidence type="ECO:0000256" key="7">
    <source>
        <dbReference type="SAM" id="SignalP"/>
    </source>
</evidence>
<keyword evidence="4" id="KW-0564">Palmitate</keyword>
<dbReference type="Pfam" id="PF14041">
    <property type="entry name" value="Lipoprotein_21"/>
    <property type="match status" value="1"/>
</dbReference>
<comment type="caution">
    <text evidence="8">The sequence shown here is derived from an EMBL/GenBank/DDBJ whole genome shotgun (WGS) entry which is preliminary data.</text>
</comment>
<evidence type="ECO:0000313" key="9">
    <source>
        <dbReference type="Proteomes" id="UP001611415"/>
    </source>
</evidence>
<feature type="chain" id="PRO_5047149453" evidence="7">
    <location>
        <begin position="19"/>
        <end position="236"/>
    </location>
</feature>
<evidence type="ECO:0000256" key="3">
    <source>
        <dbReference type="ARBA" id="ARBA00023136"/>
    </source>
</evidence>
<feature type="compositionally biased region" description="Polar residues" evidence="6">
    <location>
        <begin position="79"/>
        <end position="93"/>
    </location>
</feature>
<reference evidence="8 9" key="1">
    <citation type="submission" date="2024-10" db="EMBL/GenBank/DDBJ databases">
        <title>The Natural Products Discovery Center: Release of the First 8490 Sequenced Strains for Exploring Actinobacteria Biosynthetic Diversity.</title>
        <authorList>
            <person name="Kalkreuter E."/>
            <person name="Kautsar S.A."/>
            <person name="Yang D."/>
            <person name="Bader C.D."/>
            <person name="Teijaro C.N."/>
            <person name="Fluegel L."/>
            <person name="Davis C.M."/>
            <person name="Simpson J.R."/>
            <person name="Lauterbach L."/>
            <person name="Steele A.D."/>
            <person name="Gui C."/>
            <person name="Meng S."/>
            <person name="Li G."/>
            <person name="Viehrig K."/>
            <person name="Ye F."/>
            <person name="Su P."/>
            <person name="Kiefer A.F."/>
            <person name="Nichols A."/>
            <person name="Cepeda A.J."/>
            <person name="Yan W."/>
            <person name="Fan B."/>
            <person name="Jiang Y."/>
            <person name="Adhikari A."/>
            <person name="Zheng C.-J."/>
            <person name="Schuster L."/>
            <person name="Cowan T.M."/>
            <person name="Smanski M.J."/>
            <person name="Chevrette M.G."/>
            <person name="De Carvalho L.P.S."/>
            <person name="Shen B."/>
        </authorList>
    </citation>
    <scope>NUCLEOTIDE SEQUENCE [LARGE SCALE GENOMIC DNA]</scope>
    <source>
        <strain evidence="8 9">NPDC019275</strain>
    </source>
</reference>